<keyword evidence="3" id="KW-1185">Reference proteome</keyword>
<feature type="compositionally biased region" description="Gly residues" evidence="1">
    <location>
        <begin position="547"/>
        <end position="574"/>
    </location>
</feature>
<dbReference type="RefSeq" id="YP_009838060.1">
    <property type="nucleotide sequence ID" value="NC_048706.1"/>
</dbReference>
<evidence type="ECO:0000256" key="1">
    <source>
        <dbReference type="SAM" id="MobiDB-lite"/>
    </source>
</evidence>
<protein>
    <submittedName>
        <fullName evidence="2">Portal protein</fullName>
    </submittedName>
</protein>
<gene>
    <name evidence="2" type="primary">3</name>
    <name evidence="2" type="ORF">SEA_FLOWERPOWER_3</name>
</gene>
<evidence type="ECO:0000313" key="3">
    <source>
        <dbReference type="Proteomes" id="UP000247075"/>
    </source>
</evidence>
<feature type="region of interest" description="Disordered" evidence="1">
    <location>
        <begin position="543"/>
        <end position="579"/>
    </location>
</feature>
<reference evidence="2 3" key="1">
    <citation type="submission" date="2018-04" db="EMBL/GenBank/DDBJ databases">
        <authorList>
            <person name="Richter O.R."/>
            <person name="Sprando J."/>
            <person name="Abi J.R."/>
            <person name="Abidin Z.U."/>
            <person name="Aboumatar N."/>
            <person name="Aguilar F.A."/>
            <person name="Ahmed M."/>
            <person name="Aklilu M."/>
            <person name="Ali S.Z."/>
            <person name="Araia S."/>
            <person name="Asbury H."/>
            <person name="Atkinson A.N."/>
            <person name="Azam A.M."/>
            <person name="Bell J.L."/>
            <person name="Bhagat S."/>
            <person name="Bhatti J.A."/>
            <person name="Bhavsar J."/>
            <person name="Blocker D."/>
            <person name="Bonhomme B."/>
            <person name="Buker C.Y."/>
            <person name="Burnett T.D."/>
            <person name="Campbell R.L."/>
            <person name="Campbell S.M."/>
            <person name="Carinugan C.L."/>
            <person name="Chan P.R."/>
            <person name="Chen S."/>
            <person name="Dahne M."/>
            <person name="Dang V.Q."/>
            <person name="Ding J.R."/>
            <person name="Dunn G.L."/>
            <person name="Flores O.S."/>
            <person name="Frank D.N."/>
            <person name="Gonzalez N."/>
            <person name="Goryunova E."/>
            <person name="Hoang T."/>
            <person name="Hollenhorst D."/>
            <person name="Hora A.B."/>
            <person name="Hutchison A.S."/>
            <person name="Huynh A."/>
            <person name="Jani A."/>
            <person name="Jawed T."/>
            <person name="Jeffries M.J."/>
            <person name="Jian G.M."/>
            <person name="Joshi C."/>
            <person name="Kallab S."/>
            <person name="Kang L."/>
            <person name="Khan A."/>
            <person name="Klontz C.M."/>
            <person name="Koert M."/>
            <person name="Lagasca A."/>
            <person name="Lakhani A."/>
            <person name="Larsen A."/>
            <person name="Le A."/>
            <person name="Lee D.Y."/>
            <person name="Lembirik S."/>
            <person name="Lenus S."/>
            <person name="Lesniewski A.M."/>
            <person name="Lu W."/>
            <person name="Mamarakhimova Z."/>
            <person name="Mason S."/>
            <person name="Mathew L.K."/>
            <person name="Mattson C.L."/>
            <person name="Mian U.H."/>
            <person name="Morcos G.S."/>
            <person name="Muhler C.W."/>
            <person name="Naeem N.-U.-A."/>
            <person name="Namagiri S."/>
            <person name="Nassehi T."/>
            <person name="Nazarian M."/>
            <person name="Neal R.A."/>
            <person name="Negash K."/>
            <person name="Ngaleu B.J."/>
            <person name="Nguyen B.T."/>
            <person name="Nguyen K.V."/>
            <person name="Odili J.C."/>
            <person name="Ogletree A."/>
            <person name="Okojie E."/>
            <person name="Olajide T.E."/>
            <person name="Onwukwe C.S."/>
            <person name="Ozako O."/>
            <person name="Pakala M."/>
            <person name="Patel P."/>
            <person name="Patel H.J."/>
            <person name="Patel R."/>
            <person name="Paudel H."/>
            <person name="Pikounis A.J."/>
            <person name="Qazi M.A."/>
            <person name="Quiroz J.N."/>
            <person name="Ramachandran P.N."/>
            <person name="Rashford R.L."/>
            <person name="Rivera J."/>
            <person name="Romero F.D."/>
            <person name="Saba P.A."/>
            <person name="Sabu R.L."/>
            <person name="Saeed O.S."/>
            <person name="Saraf S."/>
            <person name="Scarano A.L."/>
            <person name="Sciandra C."/>
            <person name="Shakarov P."/>
            <person name="Sharma A."/>
            <person name="Singh K."/>
            <person name="Singh S."/>
            <person name="Spindler S.E."/>
            <person name="Szymanik K.H."/>
            <person name="Tahir M."/>
            <person name="Tchuinte L.U."/>
            <person name="Thakkar V."/>
            <person name="Tombo Z.B."/>
            <person name="Touma A."/>
            <person name="Tran J.N."/>
            <person name="Tran N."/>
            <person name="Truong D.H."/>
            <person name="Turner M.D."/>
            <person name="Vidmar M."/>
            <person name="Vuong K."/>
            <person name="Wilson B."/>
            <person name="Xie C.L."/>
            <person name="Yasinova A.G."/>
            <person name="Yu A.M."/>
            <person name="Zolnerowich N."/>
            <person name="Cortez R."/>
            <person name="Greis H.L."/>
            <person name="Lee M."/>
            <person name="Mantzavinos A."/>
            <person name="Mohamed I.R."/>
            <person name="Patel P."/>
            <person name="Puglisi K.M."/>
            <person name="Bhattacharya M."/>
            <person name="Correa-Mendez M."/>
            <person name="Fabian M."/>
            <person name="Reger N."/>
            <person name="Tran K."/>
            <person name="Erill I."/>
            <person name="Caruso S.M."/>
            <person name="Garlena R.A."/>
            <person name="Russell D.A."/>
            <person name="Pope W.H."/>
            <person name="Jacobs-Sera D."/>
            <person name="Hatfull G.F."/>
        </authorList>
    </citation>
    <scope>NUCLEOTIDE SEQUENCE [LARGE SCALE GENOMIC DNA]</scope>
</reference>
<dbReference type="EMBL" id="MH155868">
    <property type="protein sequence ID" value="AWN05105.1"/>
    <property type="molecule type" value="Genomic_DNA"/>
</dbReference>
<dbReference type="Proteomes" id="UP000247075">
    <property type="component" value="Segment"/>
</dbReference>
<accession>A0A2U8UN67</accession>
<evidence type="ECO:0000313" key="2">
    <source>
        <dbReference type="EMBL" id="AWN05105.1"/>
    </source>
</evidence>
<dbReference type="KEGG" id="vg:55608265"/>
<sequence length="605" mass="65784">MALTIDKVAQKVETLRRAAADRDQRHRDVHDVRSGDIDTVMPGAMPDAWPKPIIANMIDTSARDMAEVMGAMPSINCASGVITTDKAKKFSGKRTKIANAYIQNSKLQAGKQVTFCDYYNTYGLSVYVVEPDFENKVPMIRVENPMGVYPEMDLYGRIRSYTKVWREEAIHLAAKFPHLLRVLQSNEVGGQAQAGWAEREIEVVKYCDGDQITMYLPNHGNQIVDMMPNPLGKVYISIAKRPGFDMEMRGAFDDAIWVQLAKARMALLGLEATEKSVRAPLVVPRDVQKMTFGDDAIIRTDNPAGVTRVGIDVPQYAFQEGSLLDMEARQAMRSPEVRSGNIDASIITGRGVQALMGGFNTVITTGQAVISQALAKAIELCFEMDEKLWPNEKKVVSGVVQGTPFEESYVPRKDIAGSYTVDVTYGFAAGQDPARAIVALLQLRGDQLVSRDFVQRQLPMDLDVVQLQTQIDNEQFTDALKQGIMAYMQSILPMAQQGMADPVDALTKMGKLIEEREKGTAVHDAVLKVFKPKEQPAQAQDPLAALMGGGGPAAPGGPGGGPPQGSTAPGGAGQPQGFDMMSLLAGLTGKGEATMSARTQRQTGI</sequence>
<organism evidence="2 3">
    <name type="scientific">Streptomyces phage FlowerPower</name>
    <dbReference type="NCBI Taxonomy" id="2182408"/>
    <lineage>
        <taxon>Viruses</taxon>
        <taxon>Duplodnaviria</taxon>
        <taxon>Heunggongvirae</taxon>
        <taxon>Uroviricota</taxon>
        <taxon>Caudoviricetes</taxon>
        <taxon>Beephvirinae</taxon>
        <taxon>Flowerpowervirus</taxon>
        <taxon>Flowerpowervirus flowerpower</taxon>
    </lineage>
</organism>
<proteinExistence type="predicted"/>
<name>A0A2U8UN67_9CAUD</name>
<dbReference type="GeneID" id="55608265"/>